<dbReference type="RefSeq" id="WP_377061974.1">
    <property type="nucleotide sequence ID" value="NZ_JBHSJJ010000002.1"/>
</dbReference>
<name>A0ABV9SX81_9BACT</name>
<reference evidence="2" key="1">
    <citation type="journal article" date="2019" name="Int. J. Syst. Evol. Microbiol.">
        <title>The Global Catalogue of Microorganisms (GCM) 10K type strain sequencing project: providing services to taxonomists for standard genome sequencing and annotation.</title>
        <authorList>
            <consortium name="The Broad Institute Genomics Platform"/>
            <consortium name="The Broad Institute Genome Sequencing Center for Infectious Disease"/>
            <person name="Wu L."/>
            <person name="Ma J."/>
        </authorList>
    </citation>
    <scope>NUCLEOTIDE SEQUENCE [LARGE SCALE GENOMIC DNA]</scope>
    <source>
        <strain evidence="2">CGMCC 4.7466</strain>
    </source>
</reference>
<sequence>MIPVAADTHVYIICPAQFATGGPEALHQLGHHLRKKGIKAFMYYIWMNDRKKKRKITTQDPVHSRYRGYSVPYTDSIENHSRHYLITPETYLDPIFDKNVEKVGKIVWWLSVSNYYKILLPKIKKYHRNPLFWIRKLVNPKKLGTLEELKTAGVLHLAHSYYSKVHLEQHGLTIAGRISDYMNKVFFEKADDTFPKKNQVIYNPVKNDFFLQKIIQASPGINWVPISGLSPEQVVQIMNESKVYVDFGYHPGKERMPREACIMRCCLIIGKEGSASFQQDMPIPDAYRFEKKEESIPAIADQITACLANYEYHIPHFSHYRQVLLEEEVAFAQDVNTVFVQMKEQSIQKPVLS</sequence>
<gene>
    <name evidence="1" type="ORF">ACFPFU_04590</name>
</gene>
<accession>A0ABV9SX81</accession>
<dbReference type="Proteomes" id="UP001595818">
    <property type="component" value="Unassembled WGS sequence"/>
</dbReference>
<proteinExistence type="predicted"/>
<organism evidence="1 2">
    <name type="scientific">Negadavirga shengliensis</name>
    <dbReference type="NCBI Taxonomy" id="1389218"/>
    <lineage>
        <taxon>Bacteria</taxon>
        <taxon>Pseudomonadati</taxon>
        <taxon>Bacteroidota</taxon>
        <taxon>Cytophagia</taxon>
        <taxon>Cytophagales</taxon>
        <taxon>Cyclobacteriaceae</taxon>
        <taxon>Negadavirga</taxon>
    </lineage>
</organism>
<comment type="caution">
    <text evidence="1">The sequence shown here is derived from an EMBL/GenBank/DDBJ whole genome shotgun (WGS) entry which is preliminary data.</text>
</comment>
<evidence type="ECO:0000313" key="2">
    <source>
        <dbReference type="Proteomes" id="UP001595818"/>
    </source>
</evidence>
<keyword evidence="2" id="KW-1185">Reference proteome</keyword>
<dbReference type="EMBL" id="JBHSJJ010000002">
    <property type="protein sequence ID" value="MFC4870953.1"/>
    <property type="molecule type" value="Genomic_DNA"/>
</dbReference>
<evidence type="ECO:0008006" key="3">
    <source>
        <dbReference type="Google" id="ProtNLM"/>
    </source>
</evidence>
<protein>
    <recommendedName>
        <fullName evidence="3">Glycosyltransferase family 1 protein</fullName>
    </recommendedName>
</protein>
<evidence type="ECO:0000313" key="1">
    <source>
        <dbReference type="EMBL" id="MFC4870953.1"/>
    </source>
</evidence>